<evidence type="ECO:0000259" key="5">
    <source>
        <dbReference type="PROSITE" id="PS50977"/>
    </source>
</evidence>
<keyword evidence="7" id="KW-1185">Reference proteome</keyword>
<comment type="caution">
    <text evidence="6">The sequence shown here is derived from an EMBL/GenBank/DDBJ whole genome shotgun (WGS) entry which is preliminary data.</text>
</comment>
<dbReference type="PRINTS" id="PR00455">
    <property type="entry name" value="HTHTETR"/>
</dbReference>
<name>A0ABN1H6S3_9ACTN</name>
<dbReference type="InterPro" id="IPR004111">
    <property type="entry name" value="Repressor_TetR_C"/>
</dbReference>
<dbReference type="Gene3D" id="1.10.357.10">
    <property type="entry name" value="Tetracycline Repressor, domain 2"/>
    <property type="match status" value="1"/>
</dbReference>
<dbReference type="InterPro" id="IPR050109">
    <property type="entry name" value="HTH-type_TetR-like_transc_reg"/>
</dbReference>
<evidence type="ECO:0000313" key="6">
    <source>
        <dbReference type="EMBL" id="GAA0630701.1"/>
    </source>
</evidence>
<dbReference type="Gene3D" id="1.10.10.60">
    <property type="entry name" value="Homeodomain-like"/>
    <property type="match status" value="1"/>
</dbReference>
<dbReference type="InterPro" id="IPR036271">
    <property type="entry name" value="Tet_transcr_reg_TetR-rel_C_sf"/>
</dbReference>
<dbReference type="Pfam" id="PF00440">
    <property type="entry name" value="TetR_N"/>
    <property type="match status" value="1"/>
</dbReference>
<dbReference type="PANTHER" id="PTHR30055:SF151">
    <property type="entry name" value="TRANSCRIPTIONAL REGULATORY PROTEIN"/>
    <property type="match status" value="1"/>
</dbReference>
<protein>
    <submittedName>
        <fullName evidence="6">TetR/AcrR family transcriptional regulator C-terminal domain-containing protein</fullName>
    </submittedName>
</protein>
<evidence type="ECO:0000256" key="4">
    <source>
        <dbReference type="PROSITE-ProRule" id="PRU00335"/>
    </source>
</evidence>
<dbReference type="Pfam" id="PF02909">
    <property type="entry name" value="TetR_C_1"/>
    <property type="match status" value="1"/>
</dbReference>
<dbReference type="InterPro" id="IPR009057">
    <property type="entry name" value="Homeodomain-like_sf"/>
</dbReference>
<dbReference type="SUPFAM" id="SSF48498">
    <property type="entry name" value="Tetracyclin repressor-like, C-terminal domain"/>
    <property type="match status" value="1"/>
</dbReference>
<keyword evidence="1" id="KW-0805">Transcription regulation</keyword>
<dbReference type="EMBL" id="BAAAHE010000038">
    <property type="protein sequence ID" value="GAA0630701.1"/>
    <property type="molecule type" value="Genomic_DNA"/>
</dbReference>
<proteinExistence type="predicted"/>
<organism evidence="6 7">
    <name type="scientific">Sporichthya brevicatena</name>
    <dbReference type="NCBI Taxonomy" id="171442"/>
    <lineage>
        <taxon>Bacteria</taxon>
        <taxon>Bacillati</taxon>
        <taxon>Actinomycetota</taxon>
        <taxon>Actinomycetes</taxon>
        <taxon>Sporichthyales</taxon>
        <taxon>Sporichthyaceae</taxon>
        <taxon>Sporichthya</taxon>
    </lineage>
</organism>
<evidence type="ECO:0000256" key="3">
    <source>
        <dbReference type="ARBA" id="ARBA00023163"/>
    </source>
</evidence>
<reference evidence="6 7" key="1">
    <citation type="journal article" date="2019" name="Int. J. Syst. Evol. Microbiol.">
        <title>The Global Catalogue of Microorganisms (GCM) 10K type strain sequencing project: providing services to taxonomists for standard genome sequencing and annotation.</title>
        <authorList>
            <consortium name="The Broad Institute Genomics Platform"/>
            <consortium name="The Broad Institute Genome Sequencing Center for Infectious Disease"/>
            <person name="Wu L."/>
            <person name="Ma J."/>
        </authorList>
    </citation>
    <scope>NUCLEOTIDE SEQUENCE [LARGE SCALE GENOMIC DNA]</scope>
    <source>
        <strain evidence="6 7">JCM 10671</strain>
    </source>
</reference>
<keyword evidence="2 4" id="KW-0238">DNA-binding</keyword>
<dbReference type="PANTHER" id="PTHR30055">
    <property type="entry name" value="HTH-TYPE TRANSCRIPTIONAL REGULATOR RUTR"/>
    <property type="match status" value="1"/>
</dbReference>
<sequence length="207" mass="23044">MISRELAIKTTLELIDEEGYDGFSLSKLARRMGVRTPSLYYYFENRDDVLQEAARELLKEAPVPPYPADGDWQQWFVDLCVHTYRLILRHPRAAGLVFSYFPNTVIVPSHERGAQLLTEAGVAVEDQWPVMRGMEKLIFGLAFGDAQAEVSGRPSAPNGGQREQFPAFSSAVDASPTGEELMVRALRLYLAGVATAAGQSAPRKRKR</sequence>
<evidence type="ECO:0000256" key="2">
    <source>
        <dbReference type="ARBA" id="ARBA00023125"/>
    </source>
</evidence>
<dbReference type="InterPro" id="IPR001647">
    <property type="entry name" value="HTH_TetR"/>
</dbReference>
<keyword evidence="3" id="KW-0804">Transcription</keyword>
<feature type="domain" description="HTH tetR-type" evidence="5">
    <location>
        <begin position="1"/>
        <end position="61"/>
    </location>
</feature>
<dbReference type="Proteomes" id="UP001500957">
    <property type="component" value="Unassembled WGS sequence"/>
</dbReference>
<feature type="DNA-binding region" description="H-T-H motif" evidence="4">
    <location>
        <begin position="24"/>
        <end position="43"/>
    </location>
</feature>
<dbReference type="PROSITE" id="PS50977">
    <property type="entry name" value="HTH_TETR_2"/>
    <property type="match status" value="1"/>
</dbReference>
<gene>
    <name evidence="6" type="ORF">GCM10009547_38160</name>
</gene>
<dbReference type="SUPFAM" id="SSF46689">
    <property type="entry name" value="Homeodomain-like"/>
    <property type="match status" value="1"/>
</dbReference>
<evidence type="ECO:0000313" key="7">
    <source>
        <dbReference type="Proteomes" id="UP001500957"/>
    </source>
</evidence>
<accession>A0ABN1H6S3</accession>
<evidence type="ECO:0000256" key="1">
    <source>
        <dbReference type="ARBA" id="ARBA00023015"/>
    </source>
</evidence>